<name>A0ABR1TFH4_9PEZI</name>
<sequence>MIDDEKIKVFVKALPIFSHMTVDWDTLAQHIGMLNDTYAKTMFVGLAQRDGVKPTGLGKRKVKLSLSQNEMDMVVSILHIMDEYIVDWEVVVTACGMRNVEAAKTFFPELAYREMDEHEEEEEEEEEMGEEMDEVDEVDEV</sequence>
<dbReference type="EMBL" id="JAQQWK010000003">
    <property type="protein sequence ID" value="KAK8044509.1"/>
    <property type="molecule type" value="Genomic_DNA"/>
</dbReference>
<evidence type="ECO:0000256" key="1">
    <source>
        <dbReference type="SAM" id="MobiDB-lite"/>
    </source>
</evidence>
<comment type="caution">
    <text evidence="2">The sequence shown here is derived from an EMBL/GenBank/DDBJ whole genome shotgun (WGS) entry which is preliminary data.</text>
</comment>
<feature type="compositionally biased region" description="Acidic residues" evidence="1">
    <location>
        <begin position="117"/>
        <end position="141"/>
    </location>
</feature>
<gene>
    <name evidence="2" type="ORF">PG993_004533</name>
</gene>
<dbReference type="Proteomes" id="UP001444661">
    <property type="component" value="Unassembled WGS sequence"/>
</dbReference>
<protein>
    <submittedName>
        <fullName evidence="2">Uncharacterized protein</fullName>
    </submittedName>
</protein>
<feature type="region of interest" description="Disordered" evidence="1">
    <location>
        <begin position="115"/>
        <end position="141"/>
    </location>
</feature>
<organism evidence="2 3">
    <name type="scientific">Apiospora rasikravindrae</name>
    <dbReference type="NCBI Taxonomy" id="990691"/>
    <lineage>
        <taxon>Eukaryota</taxon>
        <taxon>Fungi</taxon>
        <taxon>Dikarya</taxon>
        <taxon>Ascomycota</taxon>
        <taxon>Pezizomycotina</taxon>
        <taxon>Sordariomycetes</taxon>
        <taxon>Xylariomycetidae</taxon>
        <taxon>Amphisphaeriales</taxon>
        <taxon>Apiosporaceae</taxon>
        <taxon>Apiospora</taxon>
    </lineage>
</organism>
<evidence type="ECO:0000313" key="2">
    <source>
        <dbReference type="EMBL" id="KAK8044509.1"/>
    </source>
</evidence>
<keyword evidence="3" id="KW-1185">Reference proteome</keyword>
<reference evidence="2 3" key="1">
    <citation type="submission" date="2023-01" db="EMBL/GenBank/DDBJ databases">
        <title>Analysis of 21 Apiospora genomes using comparative genomics revels a genus with tremendous synthesis potential of carbohydrate active enzymes and secondary metabolites.</title>
        <authorList>
            <person name="Sorensen T."/>
        </authorList>
    </citation>
    <scope>NUCLEOTIDE SEQUENCE [LARGE SCALE GENOMIC DNA]</scope>
    <source>
        <strain evidence="2 3">CBS 33761</strain>
    </source>
</reference>
<accession>A0ABR1TFH4</accession>
<proteinExistence type="predicted"/>
<evidence type="ECO:0000313" key="3">
    <source>
        <dbReference type="Proteomes" id="UP001444661"/>
    </source>
</evidence>